<evidence type="ECO:0000313" key="3">
    <source>
        <dbReference type="Proteomes" id="UP001230951"/>
    </source>
</evidence>
<reference evidence="1 3" key="1">
    <citation type="submission" date="2023-07" db="EMBL/GenBank/DDBJ databases">
        <title>Sorghum-associated microbial communities from plants grown in Nebraska, USA.</title>
        <authorList>
            <person name="Schachtman D."/>
        </authorList>
    </citation>
    <scope>NUCLEOTIDE SEQUENCE</scope>
    <source>
        <strain evidence="1">DS1006</strain>
        <strain evidence="2 3">DS1016</strain>
    </source>
</reference>
<protein>
    <submittedName>
        <fullName evidence="1">Phosphatidylserine/phosphatidylglycerophosphate/ cardiolipin synthase-like enzyme</fullName>
    </submittedName>
</protein>
<dbReference type="Proteomes" id="UP001242995">
    <property type="component" value="Unassembled WGS sequence"/>
</dbReference>
<dbReference type="AlphaFoldDB" id="A0AAW8DAP2"/>
<accession>A0AAW8DAP2</accession>
<name>A0AAW8DAP2_9MICC</name>
<proteinExistence type="predicted"/>
<evidence type="ECO:0000313" key="4">
    <source>
        <dbReference type="Proteomes" id="UP001242995"/>
    </source>
</evidence>
<keyword evidence="3" id="KW-1185">Reference proteome</keyword>
<evidence type="ECO:0000313" key="2">
    <source>
        <dbReference type="EMBL" id="MDQ0180524.1"/>
    </source>
</evidence>
<evidence type="ECO:0000313" key="1">
    <source>
        <dbReference type="EMBL" id="MDP9905392.1"/>
    </source>
</evidence>
<dbReference type="EMBL" id="JAUSTF010000003">
    <property type="protein sequence ID" value="MDQ0180524.1"/>
    <property type="molecule type" value="Genomic_DNA"/>
</dbReference>
<dbReference type="RefSeq" id="WP_268023436.1">
    <property type="nucleotide sequence ID" value="NZ_JAUSRG010000005.1"/>
</dbReference>
<sequence length="127" mass="14425">MSAWHPYDDLLMPAFHERFEQRWGKGTAPFLDPGVQIHLQPLPRAQWINPDTGAAVAVVPIWATDPRHRSFGVFYLPPSGDIWVLHPGHTAYLEPGKNGTEEQITLRNDAFRKAVNHAKEFIYGTQL</sequence>
<organism evidence="1 4">
    <name type="scientific">Arthrobacter bambusae</name>
    <dbReference type="NCBI Taxonomy" id="1338426"/>
    <lineage>
        <taxon>Bacteria</taxon>
        <taxon>Bacillati</taxon>
        <taxon>Actinomycetota</taxon>
        <taxon>Actinomycetes</taxon>
        <taxon>Micrococcales</taxon>
        <taxon>Micrococcaceae</taxon>
        <taxon>Arthrobacter</taxon>
    </lineage>
</organism>
<dbReference type="EMBL" id="JAUSRG010000005">
    <property type="protein sequence ID" value="MDP9905392.1"/>
    <property type="molecule type" value="Genomic_DNA"/>
</dbReference>
<gene>
    <name evidence="1" type="ORF">J2S90_002358</name>
    <name evidence="2" type="ORF">J2S93_001946</name>
</gene>
<dbReference type="GO" id="GO:0003779">
    <property type="term" value="F:actin binding"/>
    <property type="evidence" value="ECO:0007669"/>
    <property type="project" value="InterPro"/>
</dbReference>
<dbReference type="Proteomes" id="UP001230951">
    <property type="component" value="Unassembled WGS sequence"/>
</dbReference>
<comment type="caution">
    <text evidence="1">The sequence shown here is derived from an EMBL/GenBank/DDBJ whole genome shotgun (WGS) entry which is preliminary data.</text>
</comment>
<dbReference type="PROSITE" id="PS00414">
    <property type="entry name" value="PROFILIN"/>
    <property type="match status" value="1"/>
</dbReference>
<dbReference type="InterPro" id="IPR027310">
    <property type="entry name" value="Profilin_CS"/>
</dbReference>